<dbReference type="OrthoDB" id="10010323at2"/>
<organism evidence="1 2">
    <name type="scientific">Kolteria novifilia</name>
    <dbReference type="NCBI Taxonomy" id="2527975"/>
    <lineage>
        <taxon>Bacteria</taxon>
        <taxon>Pseudomonadati</taxon>
        <taxon>Planctomycetota</taxon>
        <taxon>Planctomycetia</taxon>
        <taxon>Kolteriales</taxon>
        <taxon>Kolteriaceae</taxon>
        <taxon>Kolteria</taxon>
    </lineage>
</organism>
<protein>
    <submittedName>
        <fullName evidence="1">Uncharacterized protein</fullName>
    </submittedName>
</protein>
<sequence length="195" mass="22071">MADTYHEVVVEGPTAMVKGFIAGYLVGRGLASGEIMFAGEQDIVGESLGERFSEWVGLHHYTHLIVPDRLFPELKRDFGKIEETLRLSIAKERLIKSASFAFRYRCYNRGHAEQLEELVQNIPEGIILTGYEVKERVDPTAEKVELYSPTHPYESTAHGTLHGDVRGIVAFHEKCEQHDLMDIERIAVHYVDGDD</sequence>
<dbReference type="KEGG" id="knv:Pan216_17480"/>
<gene>
    <name evidence="1" type="ORF">Pan216_17480</name>
</gene>
<dbReference type="AlphaFoldDB" id="A0A518B1N9"/>
<accession>A0A518B1N9</accession>
<reference evidence="1 2" key="1">
    <citation type="submission" date="2019-02" db="EMBL/GenBank/DDBJ databases">
        <title>Deep-cultivation of Planctomycetes and their phenomic and genomic characterization uncovers novel biology.</title>
        <authorList>
            <person name="Wiegand S."/>
            <person name="Jogler M."/>
            <person name="Boedeker C."/>
            <person name="Pinto D."/>
            <person name="Vollmers J."/>
            <person name="Rivas-Marin E."/>
            <person name="Kohn T."/>
            <person name="Peeters S.H."/>
            <person name="Heuer A."/>
            <person name="Rast P."/>
            <person name="Oberbeckmann S."/>
            <person name="Bunk B."/>
            <person name="Jeske O."/>
            <person name="Meyerdierks A."/>
            <person name="Storesund J.E."/>
            <person name="Kallscheuer N."/>
            <person name="Luecker S."/>
            <person name="Lage O.M."/>
            <person name="Pohl T."/>
            <person name="Merkel B.J."/>
            <person name="Hornburger P."/>
            <person name="Mueller R.-W."/>
            <person name="Bruemmer F."/>
            <person name="Labrenz M."/>
            <person name="Spormann A.M."/>
            <person name="Op den Camp H."/>
            <person name="Overmann J."/>
            <person name="Amann R."/>
            <person name="Jetten M.S.M."/>
            <person name="Mascher T."/>
            <person name="Medema M.H."/>
            <person name="Devos D.P."/>
            <person name="Kaster A.-K."/>
            <person name="Ovreas L."/>
            <person name="Rohde M."/>
            <person name="Galperin M.Y."/>
            <person name="Jogler C."/>
        </authorList>
    </citation>
    <scope>NUCLEOTIDE SEQUENCE [LARGE SCALE GENOMIC DNA]</scope>
    <source>
        <strain evidence="1 2">Pan216</strain>
    </source>
</reference>
<name>A0A518B1N9_9BACT</name>
<evidence type="ECO:0000313" key="2">
    <source>
        <dbReference type="Proteomes" id="UP000317093"/>
    </source>
</evidence>
<evidence type="ECO:0000313" key="1">
    <source>
        <dbReference type="EMBL" id="QDU60895.1"/>
    </source>
</evidence>
<dbReference type="Proteomes" id="UP000317093">
    <property type="component" value="Chromosome"/>
</dbReference>
<proteinExistence type="predicted"/>
<dbReference type="EMBL" id="CP036279">
    <property type="protein sequence ID" value="QDU60895.1"/>
    <property type="molecule type" value="Genomic_DNA"/>
</dbReference>
<dbReference type="RefSeq" id="WP_145257440.1">
    <property type="nucleotide sequence ID" value="NZ_CP036279.1"/>
</dbReference>
<keyword evidence="2" id="KW-1185">Reference proteome</keyword>